<keyword evidence="1" id="KW-0175">Coiled coil</keyword>
<keyword evidence="4" id="KW-1185">Reference proteome</keyword>
<dbReference type="VEuPathDB" id="ToxoDB:LOC34622035"/>
<evidence type="ECO:0000313" key="3">
    <source>
        <dbReference type="EMBL" id="OEH75486.1"/>
    </source>
</evidence>
<dbReference type="InParanoid" id="A0A1D3CWB4"/>
<feature type="region of interest" description="Disordered" evidence="2">
    <location>
        <begin position="1"/>
        <end position="23"/>
    </location>
</feature>
<feature type="region of interest" description="Disordered" evidence="2">
    <location>
        <begin position="352"/>
        <end position="371"/>
    </location>
</feature>
<comment type="caution">
    <text evidence="3">The sequence shown here is derived from an EMBL/GenBank/DDBJ whole genome shotgun (WGS) entry which is preliminary data.</text>
</comment>
<feature type="coiled-coil region" evidence="1">
    <location>
        <begin position="242"/>
        <end position="304"/>
    </location>
</feature>
<protein>
    <submittedName>
        <fullName evidence="3">Uncharacterized protein</fullName>
    </submittedName>
</protein>
<dbReference type="Proteomes" id="UP000095192">
    <property type="component" value="Unassembled WGS sequence"/>
</dbReference>
<feature type="coiled-coil region" evidence="1">
    <location>
        <begin position="187"/>
        <end position="214"/>
    </location>
</feature>
<evidence type="ECO:0000313" key="4">
    <source>
        <dbReference type="Proteomes" id="UP000095192"/>
    </source>
</evidence>
<name>A0A1D3CWB4_9EIME</name>
<proteinExistence type="predicted"/>
<dbReference type="VEuPathDB" id="ToxoDB:cyc_05729"/>
<dbReference type="EMBL" id="JROU02001713">
    <property type="protein sequence ID" value="OEH75486.1"/>
    <property type="molecule type" value="Genomic_DNA"/>
</dbReference>
<reference evidence="3 4" key="1">
    <citation type="journal article" date="2016" name="BMC Genomics">
        <title>Comparative genomics reveals Cyclospora cayetanensis possesses coccidia-like metabolism and invasion components but unique surface antigens.</title>
        <authorList>
            <person name="Liu S."/>
            <person name="Wang L."/>
            <person name="Zheng H."/>
            <person name="Xu Z."/>
            <person name="Roellig D.M."/>
            <person name="Li N."/>
            <person name="Frace M.A."/>
            <person name="Tang K."/>
            <person name="Arrowood M.J."/>
            <person name="Moss D.M."/>
            <person name="Zhang L."/>
            <person name="Feng Y."/>
            <person name="Xiao L."/>
        </authorList>
    </citation>
    <scope>NUCLEOTIDE SEQUENCE [LARGE SCALE GENOMIC DNA]</scope>
    <source>
        <strain evidence="3 4">CHN_HEN01</strain>
    </source>
</reference>
<sequence length="371" mass="42443">MQQLPQVNLGIEPPKETPLRGRPLPEGSLLASRFQEAIAQIIDGHRARQEVSGGPLAFSEAPVDASGCEVGASSPLPQETASAGFRTEDMTAEDATTAKEALLYSRLNDITAECQATKQRLHQQQAATKEAHQKYLEHRDKASVEQKLLDERQASRKLEADKKNLAGLLDHERQRAEQQTQMFRHNLKGMGDLQRNLTEELAEARERVSAVKRAYRQKVGELQKEHEEWRVVIENHEQIVKMEEERAVVDRLRRQMDQLQIFANDLATEKEETHEQLRQQMRLNEQLQSELTELTERFMLQEQRRKQQQQMWRRDHLHAVDKKLEARDFARCFVEAAVQADVDSCVSEEASEMASRAHSTKAFPRAAGTKG</sequence>
<feature type="coiled-coil region" evidence="1">
    <location>
        <begin position="107"/>
        <end position="161"/>
    </location>
</feature>
<accession>A0A1D3CWB4</accession>
<dbReference type="AlphaFoldDB" id="A0A1D3CWB4"/>
<gene>
    <name evidence="3" type="ORF">cyc_05729</name>
</gene>
<organism evidence="3 4">
    <name type="scientific">Cyclospora cayetanensis</name>
    <dbReference type="NCBI Taxonomy" id="88456"/>
    <lineage>
        <taxon>Eukaryota</taxon>
        <taxon>Sar</taxon>
        <taxon>Alveolata</taxon>
        <taxon>Apicomplexa</taxon>
        <taxon>Conoidasida</taxon>
        <taxon>Coccidia</taxon>
        <taxon>Eucoccidiorida</taxon>
        <taxon>Eimeriorina</taxon>
        <taxon>Eimeriidae</taxon>
        <taxon>Cyclospora</taxon>
    </lineage>
</organism>
<evidence type="ECO:0000256" key="2">
    <source>
        <dbReference type="SAM" id="MobiDB-lite"/>
    </source>
</evidence>
<evidence type="ECO:0000256" key="1">
    <source>
        <dbReference type="SAM" id="Coils"/>
    </source>
</evidence>